<gene>
    <name evidence="2" type="ORF">BJ970_005858</name>
</gene>
<proteinExistence type="predicted"/>
<feature type="region of interest" description="Disordered" evidence="1">
    <location>
        <begin position="25"/>
        <end position="45"/>
    </location>
</feature>
<evidence type="ECO:0000256" key="1">
    <source>
        <dbReference type="SAM" id="MobiDB-lite"/>
    </source>
</evidence>
<feature type="compositionally biased region" description="Low complexity" evidence="1">
    <location>
        <begin position="29"/>
        <end position="45"/>
    </location>
</feature>
<dbReference type="EMBL" id="JACHIW010000002">
    <property type="protein sequence ID" value="MBB5158259.1"/>
    <property type="molecule type" value="Genomic_DNA"/>
</dbReference>
<comment type="caution">
    <text evidence="2">The sequence shown here is derived from an EMBL/GenBank/DDBJ whole genome shotgun (WGS) entry which is preliminary data.</text>
</comment>
<sequence>MDFRDTDLRDADLTGSIFLTQDQINAAQGNTGTTLPPTLTHPRHW</sequence>
<accession>A0A840QHW5</accession>
<evidence type="ECO:0000313" key="3">
    <source>
        <dbReference type="Proteomes" id="UP000584374"/>
    </source>
</evidence>
<keyword evidence="3" id="KW-1185">Reference proteome</keyword>
<reference evidence="2 3" key="1">
    <citation type="submission" date="2020-08" db="EMBL/GenBank/DDBJ databases">
        <title>Sequencing the genomes of 1000 actinobacteria strains.</title>
        <authorList>
            <person name="Klenk H.-P."/>
        </authorList>
    </citation>
    <scope>NUCLEOTIDE SEQUENCE [LARGE SCALE GENOMIC DNA]</scope>
    <source>
        <strain evidence="2 3">DSM 45584</strain>
    </source>
</reference>
<evidence type="ECO:0000313" key="2">
    <source>
        <dbReference type="EMBL" id="MBB5158259.1"/>
    </source>
</evidence>
<dbReference type="AlphaFoldDB" id="A0A840QHW5"/>
<dbReference type="Proteomes" id="UP000584374">
    <property type="component" value="Unassembled WGS sequence"/>
</dbReference>
<organism evidence="2 3">
    <name type="scientific">Saccharopolyspora phatthalungensis</name>
    <dbReference type="NCBI Taxonomy" id="664693"/>
    <lineage>
        <taxon>Bacteria</taxon>
        <taxon>Bacillati</taxon>
        <taxon>Actinomycetota</taxon>
        <taxon>Actinomycetes</taxon>
        <taxon>Pseudonocardiales</taxon>
        <taxon>Pseudonocardiaceae</taxon>
        <taxon>Saccharopolyspora</taxon>
    </lineage>
</organism>
<protein>
    <submittedName>
        <fullName evidence="2">Uncharacterized protein YjbI with pentapeptide repeats</fullName>
    </submittedName>
</protein>
<name>A0A840QHW5_9PSEU</name>